<keyword evidence="3" id="KW-1185">Reference proteome</keyword>
<feature type="domain" description="Amidohydrolase 3" evidence="1">
    <location>
        <begin position="441"/>
        <end position="566"/>
    </location>
</feature>
<dbReference type="InterPro" id="IPR011059">
    <property type="entry name" value="Metal-dep_hydrolase_composite"/>
</dbReference>
<dbReference type="PANTHER" id="PTHR11647">
    <property type="entry name" value="HYDRANTOINASE/DIHYDROPYRIMIDINASE FAMILY MEMBER"/>
    <property type="match status" value="1"/>
</dbReference>
<dbReference type="AlphaFoldDB" id="A0A2S7K9K2"/>
<dbReference type="SUPFAM" id="SSF51338">
    <property type="entry name" value="Composite domain of metallo-dependent hydrolases"/>
    <property type="match status" value="1"/>
</dbReference>
<dbReference type="RefSeq" id="WP_104828810.1">
    <property type="nucleotide sequence ID" value="NZ_PJCH01000003.1"/>
</dbReference>
<dbReference type="InterPro" id="IPR032466">
    <property type="entry name" value="Metal_Hydrolase"/>
</dbReference>
<reference evidence="2 3" key="1">
    <citation type="submission" date="2017-12" db="EMBL/GenBank/DDBJ databases">
        <authorList>
            <person name="Hurst M.R.H."/>
        </authorList>
    </citation>
    <scope>NUCLEOTIDE SEQUENCE [LARGE SCALE GENOMIC DNA]</scope>
    <source>
        <strain evidence="2 3">SY-3-19</strain>
    </source>
</reference>
<dbReference type="InterPro" id="IPR050378">
    <property type="entry name" value="Metallo-dep_Hydrolases_sf"/>
</dbReference>
<sequence length="584" mass="64245">MTFDLKITGGLIYDGDGGEPLRADIAVKDGKIAEIGACDGAAEKTLDADGAIVTPGFIDLHTHYDGQISWDEELRPSVNHGVTTIIMGNCGVGFAPVKKADHDRLVRLMEGVEDIPGTALHEGLTWDWESFPDYMDAIDAMKHTIDFGVMIGHDPVRVYAMGERASAFEEATDDDIALMKKIVREAIEAGAAGFSIGRTDIHRTADGDWTPSAEASEKELTALAGALADLDHGVLQIVNDFNLEREGDQFYDEFKIVENFVRAGGGKPASISLMQRDMAPNDWTRILKETERLNAEGIDFNVQVAPRAIGVFQGLQCTFHPIMAQPSYIAIKDKPLEERVAIMRDPEFKKKCLAETPVKLAGPGSSVPPIADTMIAAIELVANKFFRLGQDPDYEQDQDKSLGAEARRDGVSAMEKLYDTLLELNGKQLIYFPIYNYTEFNYDNVHKMLTHPKALPGLSDGGAHVGTICDASFPTYLLTHWCRDRDHDRIGLSRAVQMLTADGADYLGLKDRGRLKVGMRADINVIDHEKLHLGPPRMVKDLPAGGQRLLQPVSGYRATFVAGEQVITNDEVTKARPGRLVRFH</sequence>
<dbReference type="Gene3D" id="2.30.40.10">
    <property type="entry name" value="Urease, subunit C, domain 1"/>
    <property type="match status" value="1"/>
</dbReference>
<evidence type="ECO:0000259" key="1">
    <source>
        <dbReference type="Pfam" id="PF07969"/>
    </source>
</evidence>
<gene>
    <name evidence="2" type="ORF">CW354_04285</name>
</gene>
<dbReference type="PANTHER" id="PTHR11647:SF1">
    <property type="entry name" value="COLLAPSIN RESPONSE MEDIATOR PROTEIN"/>
    <property type="match status" value="1"/>
</dbReference>
<dbReference type="SUPFAM" id="SSF51556">
    <property type="entry name" value="Metallo-dependent hydrolases"/>
    <property type="match status" value="1"/>
</dbReference>
<proteinExistence type="predicted"/>
<organism evidence="2 3">
    <name type="scientific">Hyphococcus luteus</name>
    <dbReference type="NCBI Taxonomy" id="2058213"/>
    <lineage>
        <taxon>Bacteria</taxon>
        <taxon>Pseudomonadati</taxon>
        <taxon>Pseudomonadota</taxon>
        <taxon>Alphaproteobacteria</taxon>
        <taxon>Parvularculales</taxon>
        <taxon>Parvularculaceae</taxon>
        <taxon>Hyphococcus</taxon>
    </lineage>
</organism>
<name>A0A2S7K9K2_9PROT</name>
<dbReference type="GO" id="GO:0005829">
    <property type="term" value="C:cytosol"/>
    <property type="evidence" value="ECO:0007669"/>
    <property type="project" value="TreeGrafter"/>
</dbReference>
<evidence type="ECO:0000313" key="2">
    <source>
        <dbReference type="EMBL" id="PQA89172.1"/>
    </source>
</evidence>
<accession>A0A2S7K9K2</accession>
<dbReference type="InterPro" id="IPR013108">
    <property type="entry name" value="Amidohydro_3"/>
</dbReference>
<dbReference type="Pfam" id="PF07969">
    <property type="entry name" value="Amidohydro_3"/>
    <property type="match status" value="2"/>
</dbReference>
<dbReference type="OrthoDB" id="9815027at2"/>
<comment type="caution">
    <text evidence="2">The sequence shown here is derived from an EMBL/GenBank/DDBJ whole genome shotgun (WGS) entry which is preliminary data.</text>
</comment>
<evidence type="ECO:0000313" key="3">
    <source>
        <dbReference type="Proteomes" id="UP000239504"/>
    </source>
</evidence>
<feature type="domain" description="Amidohydrolase 3" evidence="1">
    <location>
        <begin position="45"/>
        <end position="354"/>
    </location>
</feature>
<dbReference type="Proteomes" id="UP000239504">
    <property type="component" value="Unassembled WGS sequence"/>
</dbReference>
<protein>
    <submittedName>
        <fullName evidence="2">Amidohydrolase</fullName>
    </submittedName>
</protein>
<dbReference type="Gene3D" id="3.20.20.140">
    <property type="entry name" value="Metal-dependent hydrolases"/>
    <property type="match status" value="2"/>
</dbReference>
<dbReference type="CDD" id="cd01297">
    <property type="entry name" value="D-aminoacylase"/>
    <property type="match status" value="1"/>
</dbReference>
<dbReference type="EMBL" id="PJCH01000003">
    <property type="protein sequence ID" value="PQA89172.1"/>
    <property type="molecule type" value="Genomic_DNA"/>
</dbReference>
<keyword evidence="2" id="KW-0378">Hydrolase</keyword>
<dbReference type="GO" id="GO:0016812">
    <property type="term" value="F:hydrolase activity, acting on carbon-nitrogen (but not peptide) bonds, in cyclic amides"/>
    <property type="evidence" value="ECO:0007669"/>
    <property type="project" value="TreeGrafter"/>
</dbReference>